<reference evidence="1 3" key="1">
    <citation type="journal article" date="2016" name="PLoS ONE">
        <title>Sequence Assembly of Yarrowia lipolytica Strain W29/CLIB89 Shows Transposable Element Diversity.</title>
        <authorList>
            <person name="Magnan C."/>
            <person name="Yu J."/>
            <person name="Chang I."/>
            <person name="Jahn E."/>
            <person name="Kanomata Y."/>
            <person name="Wu J."/>
            <person name="Zeller M."/>
            <person name="Oakes M."/>
            <person name="Baldi P."/>
            <person name="Sandmeyer S."/>
        </authorList>
    </citation>
    <scope>NUCLEOTIDE SEQUENCE [LARGE SCALE GENOMIC DNA]</scope>
    <source>
        <strain evidence="1">CLIB89</strain>
        <strain evidence="3">CLIB89(W29)</strain>
    </source>
</reference>
<evidence type="ECO:0000313" key="2">
    <source>
        <dbReference type="EMBL" id="RDW29123.1"/>
    </source>
</evidence>
<dbReference type="EMBL" id="KZ858947">
    <property type="protein sequence ID" value="RDW29123.1"/>
    <property type="molecule type" value="Genomic_DNA"/>
</dbReference>
<dbReference type="EMBL" id="CP017557">
    <property type="protein sequence ID" value="AOW04860.1"/>
    <property type="molecule type" value="Genomic_DNA"/>
</dbReference>
<dbReference type="KEGG" id="yli:2912108"/>
<protein>
    <submittedName>
        <fullName evidence="1">Uncharacterized protein</fullName>
    </submittedName>
</protein>
<sequence length="397" mass="45317">MNGHGSNLKDLGQVLLPNNEQFKNDGDSGDGEELPMFPPSENIGLTFKSDGLLPLLFFVLPPEGDLQRKEFADLKHMLEKGGAILAPEPSNNTYNICYTEETLIPQKYESYKIWYTADLIRRCMDCQCFDEDIVEAEMILVPNFRHLTNDSVNHEDEWCLDQAPSLNWSPQDLFFSTDLLRPIMRISGSEYRKLISGSQLQADPAGSQGTRIGVDGVDVEMEGNNSNHAPVVKLEDIIDESTTPPLADALVLNAPRTEILHRPSHRALQVYIQNRQKWQNLIDRLPHHEVVYLQRVTDLLSGDFDEVYHQVSYHGDDYDAINSQPGRWNSVHDVYLTDVTESKELAQYSVEQKFNRKKYLEETLTVNKVAEWLANFQPTKYGHPIHTITSHQTLTNY</sequence>
<evidence type="ECO:0000313" key="1">
    <source>
        <dbReference type="EMBL" id="AOW04860.1"/>
    </source>
</evidence>
<organism evidence="1 3">
    <name type="scientific">Yarrowia lipolytica</name>
    <name type="common">Candida lipolytica</name>
    <dbReference type="NCBI Taxonomy" id="4952"/>
    <lineage>
        <taxon>Eukaryota</taxon>
        <taxon>Fungi</taxon>
        <taxon>Dikarya</taxon>
        <taxon>Ascomycota</taxon>
        <taxon>Saccharomycotina</taxon>
        <taxon>Dipodascomycetes</taxon>
        <taxon>Dipodascales</taxon>
        <taxon>Dipodascales incertae sedis</taxon>
        <taxon>Yarrowia</taxon>
    </lineage>
</organism>
<dbReference type="GeneID" id="2912108"/>
<evidence type="ECO:0000313" key="4">
    <source>
        <dbReference type="Proteomes" id="UP000256601"/>
    </source>
</evidence>
<dbReference type="Proteomes" id="UP000182444">
    <property type="component" value="Chromosome 1E"/>
</dbReference>
<evidence type="ECO:0000313" key="3">
    <source>
        <dbReference type="Proteomes" id="UP000182444"/>
    </source>
</evidence>
<gene>
    <name evidence="2" type="ORF">B0I71DRAFT_126475</name>
    <name evidence="1" type="ORF">YALI1_E03185g</name>
</gene>
<dbReference type="VEuPathDB" id="FungiDB:YALI1_E03185g"/>
<dbReference type="AlphaFoldDB" id="A0A1H6Q5X6"/>
<proteinExistence type="predicted"/>
<accession>A0A1H6Q5X6</accession>
<dbReference type="VEuPathDB" id="FungiDB:YALI0_E02596g"/>
<reference evidence="2 4" key="2">
    <citation type="submission" date="2018-07" db="EMBL/GenBank/DDBJ databases">
        <title>Draft Genome Assemblies for Five Robust Yarrowia lipolytica Strains Exhibiting High Lipid Production and Pentose Sugar Utilization and Sugar Alcohol Secretion from Undetoxified Lignocellulosic Biomass Hydrolysates.</title>
        <authorList>
            <consortium name="DOE Joint Genome Institute"/>
            <person name="Walker C."/>
            <person name="Ryu S."/>
            <person name="Na H."/>
            <person name="Zane M."/>
            <person name="LaButti K."/>
            <person name="Lipzen A."/>
            <person name="Haridas S."/>
            <person name="Barry K."/>
            <person name="Grigoriev I.V."/>
            <person name="Quarterman J."/>
            <person name="Slininger P."/>
            <person name="Dien B."/>
            <person name="Trinh C.T."/>
        </authorList>
    </citation>
    <scope>NUCLEOTIDE SEQUENCE [LARGE SCALE GENOMIC DNA]</scope>
    <source>
        <strain evidence="2 4">YB392</strain>
    </source>
</reference>
<dbReference type="Proteomes" id="UP000256601">
    <property type="component" value="Unassembled WGS sequence"/>
</dbReference>
<name>A0A1H6Q5X6_YARLL</name>